<feature type="compositionally biased region" description="Basic and acidic residues" evidence="1">
    <location>
        <begin position="31"/>
        <end position="42"/>
    </location>
</feature>
<evidence type="ECO:0000313" key="2">
    <source>
        <dbReference type="EMBL" id="AFD27982.1"/>
    </source>
</evidence>
<dbReference type="EMBL" id="CP002194">
    <property type="protein sequence ID" value="AFD27982.1"/>
    <property type="molecule type" value="Genomic_DNA"/>
</dbReference>
<dbReference type="KEGG" id="dgo:DGo_PC0190"/>
<evidence type="ECO:0000256" key="1">
    <source>
        <dbReference type="SAM" id="MobiDB-lite"/>
    </source>
</evidence>
<sequence length="42" mass="4400">MGYLQYTCTGLQVTGRMGMGGCARLPPGADSHGDPTLHHLKA</sequence>
<keyword evidence="3" id="KW-1185">Reference proteome</keyword>
<feature type="region of interest" description="Disordered" evidence="1">
    <location>
        <begin position="23"/>
        <end position="42"/>
    </location>
</feature>
<name>H8H385_DEIGI</name>
<dbReference type="Proteomes" id="UP000007575">
    <property type="component" value="Plasmid P3"/>
</dbReference>
<keyword evidence="2" id="KW-0614">Plasmid</keyword>
<evidence type="ECO:0000313" key="3">
    <source>
        <dbReference type="Proteomes" id="UP000007575"/>
    </source>
</evidence>
<dbReference type="HOGENOM" id="CLU_3250385_0_0_0"/>
<protein>
    <submittedName>
        <fullName evidence="2">Uncharacterized protein</fullName>
    </submittedName>
</protein>
<reference evidence="2 3" key="1">
    <citation type="journal article" date="2012" name="PLoS ONE">
        <title>Genome sequence and transcriptome analysis of the radioresistant bacterium Deinococcus gobiensis: insights into the extreme environmental adaptations.</title>
        <authorList>
            <person name="Yuan M."/>
            <person name="Chen M."/>
            <person name="Zhang W."/>
            <person name="Lu W."/>
            <person name="Wang J."/>
            <person name="Yang M."/>
            <person name="Zhao P."/>
            <person name="Tang R."/>
            <person name="Li X."/>
            <person name="Hao Y."/>
            <person name="Zhou Z."/>
            <person name="Zhan Y."/>
            <person name="Yu H."/>
            <person name="Teng C."/>
            <person name="Yan Y."/>
            <person name="Ping S."/>
            <person name="Wang Y."/>
            <person name="Lin M."/>
        </authorList>
    </citation>
    <scope>NUCLEOTIDE SEQUENCE [LARGE SCALE GENOMIC DNA]</scope>
    <source>
        <strain evidence="3">DSM 21396 / JCM 16679 / CGMCC 1.7299 / I-0</strain>
        <plasmid evidence="2">P3</plasmid>
    </source>
</reference>
<geneLocation type="plasmid" evidence="2 3">
    <name>P3</name>
</geneLocation>
<gene>
    <name evidence="2" type="ordered locus">DGo_PC0190</name>
</gene>
<dbReference type="AlphaFoldDB" id="H8H385"/>
<proteinExistence type="predicted"/>
<accession>H8H385</accession>
<organism evidence="2 3">
    <name type="scientific">Deinococcus gobiensis (strain DSM 21396 / JCM 16679 / CGMCC 1.7299 / I-0)</name>
    <dbReference type="NCBI Taxonomy" id="745776"/>
    <lineage>
        <taxon>Bacteria</taxon>
        <taxon>Thermotogati</taxon>
        <taxon>Deinococcota</taxon>
        <taxon>Deinococci</taxon>
        <taxon>Deinococcales</taxon>
        <taxon>Deinococcaceae</taxon>
        <taxon>Deinococcus</taxon>
    </lineage>
</organism>